<evidence type="ECO:0000313" key="2">
    <source>
        <dbReference type="Proteomes" id="UP000789759"/>
    </source>
</evidence>
<proteinExistence type="predicted"/>
<reference evidence="1" key="1">
    <citation type="submission" date="2021-06" db="EMBL/GenBank/DDBJ databases">
        <authorList>
            <person name="Kallberg Y."/>
            <person name="Tangrot J."/>
            <person name="Rosling A."/>
        </authorList>
    </citation>
    <scope>NUCLEOTIDE SEQUENCE</scope>
    <source>
        <strain evidence="1">FL966</strain>
    </source>
</reference>
<protein>
    <submittedName>
        <fullName evidence="1">21555_t:CDS:1</fullName>
    </submittedName>
</protein>
<sequence length="203" mass="23726">MIKDLKLMVVYWDILLGIEQAIKDYQSQTIIKKSFKEKLNQYLTDLPVETLRGLVCKLFYIVLERESKELTKVVQEIDKQTELIQAIAELQTAAKEIGQFKYFLTQTELRVDTIRINIELGRITTLKDLNNSIIEQESNLEEIINLNEYIEGQYKVVLYQLLKDLYDKIIKRGNSRIGPNFENLRKGLVEVSTVIKKVIQQID</sequence>
<comment type="caution">
    <text evidence="1">The sequence shown here is derived from an EMBL/GenBank/DDBJ whole genome shotgun (WGS) entry which is preliminary data.</text>
</comment>
<dbReference type="Proteomes" id="UP000789759">
    <property type="component" value="Unassembled WGS sequence"/>
</dbReference>
<accession>A0A9N9A1G4</accession>
<dbReference type="AlphaFoldDB" id="A0A9N9A1G4"/>
<name>A0A9N9A1G4_9GLOM</name>
<dbReference type="EMBL" id="CAJVQA010001419">
    <property type="protein sequence ID" value="CAG8513727.1"/>
    <property type="molecule type" value="Genomic_DNA"/>
</dbReference>
<gene>
    <name evidence="1" type="ORF">CPELLU_LOCUS3044</name>
</gene>
<evidence type="ECO:0000313" key="1">
    <source>
        <dbReference type="EMBL" id="CAG8513727.1"/>
    </source>
</evidence>
<organism evidence="1 2">
    <name type="scientific">Cetraspora pellucida</name>
    <dbReference type="NCBI Taxonomy" id="1433469"/>
    <lineage>
        <taxon>Eukaryota</taxon>
        <taxon>Fungi</taxon>
        <taxon>Fungi incertae sedis</taxon>
        <taxon>Mucoromycota</taxon>
        <taxon>Glomeromycotina</taxon>
        <taxon>Glomeromycetes</taxon>
        <taxon>Diversisporales</taxon>
        <taxon>Gigasporaceae</taxon>
        <taxon>Cetraspora</taxon>
    </lineage>
</organism>
<keyword evidence="2" id="KW-1185">Reference proteome</keyword>